<dbReference type="AlphaFoldDB" id="A0A1Y2C9Y8"/>
<gene>
    <name evidence="8" type="ORF">BCR33DRAFT_851016</name>
</gene>
<evidence type="ECO:0000259" key="7">
    <source>
        <dbReference type="Pfam" id="PF01494"/>
    </source>
</evidence>
<dbReference type="OrthoDB" id="2102672at2759"/>
<keyword evidence="9" id="KW-1185">Reference proteome</keyword>
<reference evidence="8 9" key="1">
    <citation type="submission" date="2016-07" db="EMBL/GenBank/DDBJ databases">
        <title>Pervasive Adenine N6-methylation of Active Genes in Fungi.</title>
        <authorList>
            <consortium name="DOE Joint Genome Institute"/>
            <person name="Mondo S.J."/>
            <person name="Dannebaum R.O."/>
            <person name="Kuo R.C."/>
            <person name="Labutti K."/>
            <person name="Haridas S."/>
            <person name="Kuo A."/>
            <person name="Salamov A."/>
            <person name="Ahrendt S.R."/>
            <person name="Lipzen A."/>
            <person name="Sullivan W."/>
            <person name="Andreopoulos W.B."/>
            <person name="Clum A."/>
            <person name="Lindquist E."/>
            <person name="Daum C."/>
            <person name="Ramamoorthy G.K."/>
            <person name="Gryganskyi A."/>
            <person name="Culley D."/>
            <person name="Magnuson J.K."/>
            <person name="James T.Y."/>
            <person name="O'Malley M.A."/>
            <person name="Stajich J.E."/>
            <person name="Spatafora J.W."/>
            <person name="Visel A."/>
            <person name="Grigoriev I.V."/>
        </authorList>
    </citation>
    <scope>NUCLEOTIDE SEQUENCE [LARGE SCALE GENOMIC DNA]</scope>
    <source>
        <strain evidence="8 9">JEL800</strain>
    </source>
</reference>
<evidence type="ECO:0000313" key="9">
    <source>
        <dbReference type="Proteomes" id="UP000193642"/>
    </source>
</evidence>
<sequence>MPSVVIIGAGLVGAATALALHQAGIQSTLYDQAQPTEPVMDGYPVEFGETGGSVVIQASGLRVLKALGVLEECFEAGRRCSYISWHKIDGSSPLVSDTSTSNRTAGETDPSLLRPLQILRSKLHRILIHACHKAGIATQTGKKLVGVTENESSVTATFADGSTATGDLLIGADGIHSATRRQIFGENCTATFVGSTGYIGVVNIKEHGIDLKETEELAFYTDRDNKRVVTAFKVDAKRVPRVLLVGDAAHGMVPNAGLCLMVGLEDVGTLRALFQRLPDAKQWQRVLELYSTLRVPRCTKTANQARSFRISNTASASTFGGDLNHFIFGLVVYAANAGYFSSYTVFDCEGEVEKLFVEKENEN</sequence>
<dbReference type="EMBL" id="MCGO01000024">
    <property type="protein sequence ID" value="ORY43849.1"/>
    <property type="molecule type" value="Genomic_DNA"/>
</dbReference>
<dbReference type="PRINTS" id="PR00420">
    <property type="entry name" value="RNGMNOXGNASE"/>
</dbReference>
<feature type="domain" description="FAD-binding" evidence="7">
    <location>
        <begin position="3"/>
        <end position="228"/>
    </location>
</feature>
<keyword evidence="5" id="KW-0503">Monooxygenase</keyword>
<dbReference type="InterPro" id="IPR002938">
    <property type="entry name" value="FAD-bd"/>
</dbReference>
<evidence type="ECO:0000256" key="3">
    <source>
        <dbReference type="ARBA" id="ARBA00022827"/>
    </source>
</evidence>
<protein>
    <submittedName>
        <fullName evidence="8">FAD/NAD(P)-binding domain-containing protein</fullName>
    </submittedName>
</protein>
<feature type="domain" description="FAD-binding" evidence="7">
    <location>
        <begin position="232"/>
        <end position="303"/>
    </location>
</feature>
<accession>A0A1Y2C9Y8</accession>
<keyword evidence="4" id="KW-0560">Oxidoreductase</keyword>
<dbReference type="Pfam" id="PF01494">
    <property type="entry name" value="FAD_binding_3"/>
    <property type="match status" value="2"/>
</dbReference>
<evidence type="ECO:0000256" key="5">
    <source>
        <dbReference type="ARBA" id="ARBA00023033"/>
    </source>
</evidence>
<keyword evidence="3" id="KW-0274">FAD</keyword>
<evidence type="ECO:0000256" key="6">
    <source>
        <dbReference type="SAM" id="SignalP"/>
    </source>
</evidence>
<dbReference type="SUPFAM" id="SSF51905">
    <property type="entry name" value="FAD/NAD(P)-binding domain"/>
    <property type="match status" value="1"/>
</dbReference>
<organism evidence="8 9">
    <name type="scientific">Rhizoclosmatium globosum</name>
    <dbReference type="NCBI Taxonomy" id="329046"/>
    <lineage>
        <taxon>Eukaryota</taxon>
        <taxon>Fungi</taxon>
        <taxon>Fungi incertae sedis</taxon>
        <taxon>Chytridiomycota</taxon>
        <taxon>Chytridiomycota incertae sedis</taxon>
        <taxon>Chytridiomycetes</taxon>
        <taxon>Chytridiales</taxon>
        <taxon>Chytriomycetaceae</taxon>
        <taxon>Rhizoclosmatium</taxon>
    </lineage>
</organism>
<dbReference type="PANTHER" id="PTHR13789">
    <property type="entry name" value="MONOOXYGENASE"/>
    <property type="match status" value="1"/>
</dbReference>
<feature type="chain" id="PRO_5012553522" evidence="6">
    <location>
        <begin position="18"/>
        <end position="363"/>
    </location>
</feature>
<evidence type="ECO:0000313" key="8">
    <source>
        <dbReference type="EMBL" id="ORY43849.1"/>
    </source>
</evidence>
<dbReference type="InterPro" id="IPR050493">
    <property type="entry name" value="FAD-dep_Monooxygenase_BioMet"/>
</dbReference>
<keyword evidence="2" id="KW-0285">Flavoprotein</keyword>
<comment type="caution">
    <text evidence="8">The sequence shown here is derived from an EMBL/GenBank/DDBJ whole genome shotgun (WGS) entry which is preliminary data.</text>
</comment>
<keyword evidence="6" id="KW-0732">Signal</keyword>
<dbReference type="InterPro" id="IPR036188">
    <property type="entry name" value="FAD/NAD-bd_sf"/>
</dbReference>
<comment type="similarity">
    <text evidence="1">Belongs to the paxM FAD-dependent monooxygenase family.</text>
</comment>
<dbReference type="STRING" id="329046.A0A1Y2C9Y8"/>
<evidence type="ECO:0000256" key="1">
    <source>
        <dbReference type="ARBA" id="ARBA00007992"/>
    </source>
</evidence>
<name>A0A1Y2C9Y8_9FUNG</name>
<dbReference type="Proteomes" id="UP000193642">
    <property type="component" value="Unassembled WGS sequence"/>
</dbReference>
<proteinExistence type="inferred from homology"/>
<evidence type="ECO:0000256" key="2">
    <source>
        <dbReference type="ARBA" id="ARBA00022630"/>
    </source>
</evidence>
<evidence type="ECO:0000256" key="4">
    <source>
        <dbReference type="ARBA" id="ARBA00023002"/>
    </source>
</evidence>
<dbReference type="GO" id="GO:0071949">
    <property type="term" value="F:FAD binding"/>
    <property type="evidence" value="ECO:0007669"/>
    <property type="project" value="InterPro"/>
</dbReference>
<dbReference type="GO" id="GO:0004497">
    <property type="term" value="F:monooxygenase activity"/>
    <property type="evidence" value="ECO:0007669"/>
    <property type="project" value="UniProtKB-KW"/>
</dbReference>
<dbReference type="Gene3D" id="3.50.50.60">
    <property type="entry name" value="FAD/NAD(P)-binding domain"/>
    <property type="match status" value="2"/>
</dbReference>
<feature type="signal peptide" evidence="6">
    <location>
        <begin position="1"/>
        <end position="17"/>
    </location>
</feature>
<dbReference type="PANTHER" id="PTHR13789:SF309">
    <property type="entry name" value="PUTATIVE (AFU_ORTHOLOGUE AFUA_6G14510)-RELATED"/>
    <property type="match status" value="1"/>
</dbReference>